<dbReference type="AlphaFoldDB" id="A0AAJ0B9R0"/>
<proteinExistence type="predicted"/>
<organism evidence="2 3">
    <name type="scientific">Echria macrotheca</name>
    <dbReference type="NCBI Taxonomy" id="438768"/>
    <lineage>
        <taxon>Eukaryota</taxon>
        <taxon>Fungi</taxon>
        <taxon>Dikarya</taxon>
        <taxon>Ascomycota</taxon>
        <taxon>Pezizomycotina</taxon>
        <taxon>Sordariomycetes</taxon>
        <taxon>Sordariomycetidae</taxon>
        <taxon>Sordariales</taxon>
        <taxon>Schizotheciaceae</taxon>
        <taxon>Echria</taxon>
    </lineage>
</organism>
<sequence>MRFLTSSGRVCLLASSLYCQLVGAATAVDPEVVELAAATPATPAAAAFATTKTRVWSTTSSSVSVVLWINSRKVTSYTTATMTAYEPGPVTGPFPATVTRTVVSHVTQEDRTTYLDAAAANSDRIQPTTSRTEWVYTTGEVWIVSPARPTDLVVAAGAKPGCAEGTGTGTGTECAEVQPEGTCEAAGLRTGCAGQCELRGEQWWCYRMWQREYGRPGIAGMSGRACWGGDLRFEQLNVPCVEGDVDVGCVRCRGVDQSWGAVYWTGPG</sequence>
<keyword evidence="1" id="KW-0732">Signal</keyword>
<dbReference type="Proteomes" id="UP001239445">
    <property type="component" value="Unassembled WGS sequence"/>
</dbReference>
<feature type="chain" id="PRO_5042462420" evidence="1">
    <location>
        <begin position="28"/>
        <end position="268"/>
    </location>
</feature>
<feature type="signal peptide" evidence="1">
    <location>
        <begin position="1"/>
        <end position="27"/>
    </location>
</feature>
<reference evidence="2" key="1">
    <citation type="submission" date="2023-06" db="EMBL/GenBank/DDBJ databases">
        <title>Genome-scale phylogeny and comparative genomics of the fungal order Sordariales.</title>
        <authorList>
            <consortium name="Lawrence Berkeley National Laboratory"/>
            <person name="Hensen N."/>
            <person name="Bonometti L."/>
            <person name="Westerberg I."/>
            <person name="Brannstrom I.O."/>
            <person name="Guillou S."/>
            <person name="Cros-Aarteil S."/>
            <person name="Calhoun S."/>
            <person name="Haridas S."/>
            <person name="Kuo A."/>
            <person name="Mondo S."/>
            <person name="Pangilinan J."/>
            <person name="Riley R."/>
            <person name="Labutti K."/>
            <person name="Andreopoulos B."/>
            <person name="Lipzen A."/>
            <person name="Chen C."/>
            <person name="Yanf M."/>
            <person name="Daum C."/>
            <person name="Ng V."/>
            <person name="Clum A."/>
            <person name="Steindorff A."/>
            <person name="Ohm R."/>
            <person name="Martin F."/>
            <person name="Silar P."/>
            <person name="Natvig D."/>
            <person name="Lalanne C."/>
            <person name="Gautier V."/>
            <person name="Ament-Velasquez S.L."/>
            <person name="Kruys A."/>
            <person name="Hutchinson M.I."/>
            <person name="Powell A.J."/>
            <person name="Barry K."/>
            <person name="Miller A.N."/>
            <person name="Grigoriev I.V."/>
            <person name="Debuchy R."/>
            <person name="Gladieux P."/>
            <person name="Thoren M.H."/>
            <person name="Johannesson H."/>
        </authorList>
    </citation>
    <scope>NUCLEOTIDE SEQUENCE</scope>
    <source>
        <strain evidence="2">PSN4</strain>
    </source>
</reference>
<gene>
    <name evidence="2" type="ORF">QBC47DRAFT_51271</name>
</gene>
<protein>
    <submittedName>
        <fullName evidence="2">Uncharacterized protein</fullName>
    </submittedName>
</protein>
<dbReference type="EMBL" id="MU839838">
    <property type="protein sequence ID" value="KAK1753048.1"/>
    <property type="molecule type" value="Genomic_DNA"/>
</dbReference>
<keyword evidence="3" id="KW-1185">Reference proteome</keyword>
<accession>A0AAJ0B9R0</accession>
<evidence type="ECO:0000313" key="2">
    <source>
        <dbReference type="EMBL" id="KAK1753048.1"/>
    </source>
</evidence>
<name>A0AAJ0B9R0_9PEZI</name>
<comment type="caution">
    <text evidence="2">The sequence shown here is derived from an EMBL/GenBank/DDBJ whole genome shotgun (WGS) entry which is preliminary data.</text>
</comment>
<evidence type="ECO:0000256" key="1">
    <source>
        <dbReference type="SAM" id="SignalP"/>
    </source>
</evidence>
<evidence type="ECO:0000313" key="3">
    <source>
        <dbReference type="Proteomes" id="UP001239445"/>
    </source>
</evidence>